<dbReference type="Pfam" id="PF02055">
    <property type="entry name" value="Glyco_hydro_30"/>
    <property type="match status" value="1"/>
</dbReference>
<dbReference type="EMBL" id="CP003255">
    <property type="protein sequence ID" value="AGA57117.1"/>
    <property type="molecule type" value="Genomic_DNA"/>
</dbReference>
<dbReference type="PRINTS" id="PR00843">
    <property type="entry name" value="GLHYDRLASE30"/>
</dbReference>
<feature type="chain" id="PRO_5039684243" evidence="5">
    <location>
        <begin position="26"/>
        <end position="481"/>
    </location>
</feature>
<dbReference type="GO" id="GO:0004348">
    <property type="term" value="F:glucosylceramidase activity"/>
    <property type="evidence" value="ECO:0007669"/>
    <property type="project" value="InterPro"/>
</dbReference>
<accession>L0EBD6</accession>
<evidence type="ECO:0000256" key="1">
    <source>
        <dbReference type="ARBA" id="ARBA00005382"/>
    </source>
</evidence>
<keyword evidence="3 4" id="KW-0378">Hydrolase</keyword>
<evidence type="ECO:0000313" key="9">
    <source>
        <dbReference type="Proteomes" id="UP000010795"/>
    </source>
</evidence>
<dbReference type="HOGENOM" id="CLU_014379_3_1_9"/>
<dbReference type="AlphaFoldDB" id="L0EBD6"/>
<keyword evidence="2 5" id="KW-0732">Signal</keyword>
<name>L0EBD6_THECK</name>
<dbReference type="KEGG" id="tco:Theco_0926"/>
<dbReference type="SUPFAM" id="SSF51011">
    <property type="entry name" value="Glycosyl hydrolase domain"/>
    <property type="match status" value="1"/>
</dbReference>
<dbReference type="STRING" id="717605.Theco_0926"/>
<gene>
    <name evidence="8" type="ordered locus">Theco_0926</name>
</gene>
<evidence type="ECO:0000256" key="3">
    <source>
        <dbReference type="ARBA" id="ARBA00022801"/>
    </source>
</evidence>
<protein>
    <submittedName>
        <fullName evidence="8">O-glycosyl hydrolase</fullName>
    </submittedName>
</protein>
<dbReference type="GO" id="GO:0016020">
    <property type="term" value="C:membrane"/>
    <property type="evidence" value="ECO:0007669"/>
    <property type="project" value="GOC"/>
</dbReference>
<keyword evidence="9" id="KW-1185">Reference proteome</keyword>
<dbReference type="InterPro" id="IPR033452">
    <property type="entry name" value="GH30_C"/>
</dbReference>
<dbReference type="Gene3D" id="3.20.20.80">
    <property type="entry name" value="Glycosidases"/>
    <property type="match status" value="1"/>
</dbReference>
<evidence type="ECO:0000256" key="4">
    <source>
        <dbReference type="RuleBase" id="RU361188"/>
    </source>
</evidence>
<dbReference type="eggNOG" id="COG5520">
    <property type="taxonomic scope" value="Bacteria"/>
</dbReference>
<organism evidence="8 9">
    <name type="scientific">Thermobacillus composti (strain DSM 18247 / JCM 13945 / KWC4)</name>
    <dbReference type="NCBI Taxonomy" id="717605"/>
    <lineage>
        <taxon>Bacteria</taxon>
        <taxon>Bacillati</taxon>
        <taxon>Bacillota</taxon>
        <taxon>Bacilli</taxon>
        <taxon>Bacillales</taxon>
        <taxon>Paenibacillaceae</taxon>
        <taxon>Thermobacillus</taxon>
    </lineage>
</organism>
<sequence>MKPDRYKLLLSGMMVIALAVLSACSDSDAETRVEIWLTTPDKSRLLEQVDSVSFRSGKSEQSEVIRVDDTIRYQQMDGFGAALTDSSAWLLANALDDERRDELMKLLFDREEGIGFSYLRLPMGASDFALQLYTYDDMPPGETDPELEHFSIEHDRQYMIPLLKQAMSINPDLKIMASPWSPPGRMKTSDSLIGGSLKPEAYEPFARYFVKFIQAYEAEGIPIDAITLQNEPHHVPADYPGMRMEAWEQALLIKEYLGPAFEENGINTKIVIWDHNWDEYYYPLSVLGDPDANPYIAGTAFHGYAGDVSSQSRVKEAYPDKDIYFTESSGGEWSTDFGGNLKWDLQNLIIGSTRHWARTVLKWNLALDEQHGPYLGGCRDCRGIVTIDRQTGEVVLNEEYYAFGHASKFVKSGAFRIESASSGNGNIETVAFVNPDGSLVLIALNASEDMREFQVNWRDQSFACSLPAGAAATMVWNLREE</sequence>
<dbReference type="OrthoDB" id="9806701at2"/>
<feature type="domain" description="Glycosyl hydrolase family 30 beta sandwich" evidence="7">
    <location>
        <begin position="413"/>
        <end position="474"/>
    </location>
</feature>
<proteinExistence type="inferred from homology"/>
<dbReference type="InterPro" id="IPR001139">
    <property type="entry name" value="Glyco_hydro_30"/>
</dbReference>
<evidence type="ECO:0000256" key="2">
    <source>
        <dbReference type="ARBA" id="ARBA00022729"/>
    </source>
</evidence>
<reference evidence="9" key="1">
    <citation type="submission" date="2012-01" db="EMBL/GenBank/DDBJ databases">
        <title>Complete sequence of chromosome of Thermobacillus composti KWC4.</title>
        <authorList>
            <person name="Lucas S."/>
            <person name="Han J."/>
            <person name="Lapidus A."/>
            <person name="Cheng J.-F."/>
            <person name="Goodwin L."/>
            <person name="Pitluck S."/>
            <person name="Peters L."/>
            <person name="Ovchinnikova G."/>
            <person name="Teshima H."/>
            <person name="Detter J.C."/>
            <person name="Han C."/>
            <person name="Tapia R."/>
            <person name="Land M."/>
            <person name="Hauser L."/>
            <person name="Kyrpides N."/>
            <person name="Ivanova N."/>
            <person name="Pagani I."/>
            <person name="Anderson I."/>
            <person name="Woyke T."/>
        </authorList>
    </citation>
    <scope>NUCLEOTIDE SEQUENCE [LARGE SCALE GENOMIC DNA]</scope>
    <source>
        <strain evidence="9">DSM 18247 / JCM 13945 / KWC4</strain>
    </source>
</reference>
<evidence type="ECO:0000259" key="6">
    <source>
        <dbReference type="Pfam" id="PF02055"/>
    </source>
</evidence>
<dbReference type="PANTHER" id="PTHR11069">
    <property type="entry name" value="GLUCOSYLCERAMIDASE"/>
    <property type="match status" value="1"/>
</dbReference>
<feature type="signal peptide" evidence="5">
    <location>
        <begin position="1"/>
        <end position="25"/>
    </location>
</feature>
<comment type="similarity">
    <text evidence="1 4">Belongs to the glycosyl hydrolase 30 family.</text>
</comment>
<dbReference type="Pfam" id="PF17189">
    <property type="entry name" value="Glyco_hydro_30C"/>
    <property type="match status" value="1"/>
</dbReference>
<dbReference type="InterPro" id="IPR013780">
    <property type="entry name" value="Glyco_hydro_b"/>
</dbReference>
<dbReference type="InterPro" id="IPR017853">
    <property type="entry name" value="GH"/>
</dbReference>
<dbReference type="Proteomes" id="UP000010795">
    <property type="component" value="Chromosome"/>
</dbReference>
<dbReference type="SUPFAM" id="SSF51445">
    <property type="entry name" value="(Trans)glycosidases"/>
    <property type="match status" value="1"/>
</dbReference>
<dbReference type="Gene3D" id="2.60.40.1180">
    <property type="entry name" value="Golgi alpha-mannosidase II"/>
    <property type="match status" value="1"/>
</dbReference>
<evidence type="ECO:0000259" key="7">
    <source>
        <dbReference type="Pfam" id="PF17189"/>
    </source>
</evidence>
<feature type="domain" description="Glycosyl hydrolase family 30 TIM-barrel" evidence="6">
    <location>
        <begin position="77"/>
        <end position="410"/>
    </location>
</feature>
<dbReference type="InterPro" id="IPR033453">
    <property type="entry name" value="Glyco_hydro_30_TIM-barrel"/>
</dbReference>
<dbReference type="PANTHER" id="PTHR11069:SF23">
    <property type="entry name" value="LYSOSOMAL ACID GLUCOSYLCERAMIDASE"/>
    <property type="match status" value="1"/>
</dbReference>
<evidence type="ECO:0000256" key="5">
    <source>
        <dbReference type="SAM" id="SignalP"/>
    </source>
</evidence>
<dbReference type="PROSITE" id="PS51257">
    <property type="entry name" value="PROKAR_LIPOPROTEIN"/>
    <property type="match status" value="1"/>
</dbReference>
<keyword evidence="4" id="KW-0326">Glycosidase</keyword>
<evidence type="ECO:0000313" key="8">
    <source>
        <dbReference type="EMBL" id="AGA57117.1"/>
    </source>
</evidence>
<dbReference type="GO" id="GO:0006680">
    <property type="term" value="P:glucosylceramide catabolic process"/>
    <property type="evidence" value="ECO:0007669"/>
    <property type="project" value="TreeGrafter"/>
</dbReference>